<feature type="transmembrane region" description="Helical" evidence="5">
    <location>
        <begin position="131"/>
        <end position="153"/>
    </location>
</feature>
<accession>A0A1Y1XC99</accession>
<feature type="transmembrane region" description="Helical" evidence="5">
    <location>
        <begin position="82"/>
        <end position="110"/>
    </location>
</feature>
<dbReference type="GO" id="GO:0004930">
    <property type="term" value="F:G protein-coupled receptor activity"/>
    <property type="evidence" value="ECO:0007669"/>
    <property type="project" value="InterPro"/>
</dbReference>
<organism evidence="7 8">
    <name type="scientific">Anaeromyces robustus</name>
    <dbReference type="NCBI Taxonomy" id="1754192"/>
    <lineage>
        <taxon>Eukaryota</taxon>
        <taxon>Fungi</taxon>
        <taxon>Fungi incertae sedis</taxon>
        <taxon>Chytridiomycota</taxon>
        <taxon>Chytridiomycota incertae sedis</taxon>
        <taxon>Neocallimastigomycetes</taxon>
        <taxon>Neocallimastigales</taxon>
        <taxon>Neocallimastigaceae</taxon>
        <taxon>Anaeromyces</taxon>
    </lineage>
</organism>
<proteinExistence type="predicted"/>
<evidence type="ECO:0000256" key="2">
    <source>
        <dbReference type="ARBA" id="ARBA00022692"/>
    </source>
</evidence>
<dbReference type="GO" id="GO:0016020">
    <property type="term" value="C:membrane"/>
    <property type="evidence" value="ECO:0007669"/>
    <property type="project" value="UniProtKB-SubCell"/>
</dbReference>
<keyword evidence="3 5" id="KW-1133">Transmembrane helix</keyword>
<evidence type="ECO:0000313" key="8">
    <source>
        <dbReference type="Proteomes" id="UP000193944"/>
    </source>
</evidence>
<gene>
    <name evidence="7" type="ORF">BCR32DRAFT_243422</name>
</gene>
<keyword evidence="2 5" id="KW-0812">Transmembrane</keyword>
<dbReference type="AlphaFoldDB" id="A0A1Y1XC99"/>
<feature type="transmembrane region" description="Helical" evidence="5">
    <location>
        <begin position="178"/>
        <end position="200"/>
    </location>
</feature>
<comment type="caution">
    <text evidence="7">The sequence shown here is derived from an EMBL/GenBank/DDBJ whole genome shotgun (WGS) entry which is preliminary data.</text>
</comment>
<evidence type="ECO:0000256" key="4">
    <source>
        <dbReference type="ARBA" id="ARBA00023136"/>
    </source>
</evidence>
<comment type="subcellular location">
    <subcellularLocation>
        <location evidence="1">Membrane</location>
        <topology evidence="1">Multi-pass membrane protein</topology>
    </subcellularLocation>
</comment>
<dbReference type="Pfam" id="PF00003">
    <property type="entry name" value="7tm_3"/>
    <property type="match status" value="1"/>
</dbReference>
<keyword evidence="4 5" id="KW-0472">Membrane</keyword>
<name>A0A1Y1XC99_9FUNG</name>
<keyword evidence="8" id="KW-1185">Reference proteome</keyword>
<evidence type="ECO:0000256" key="3">
    <source>
        <dbReference type="ARBA" id="ARBA00022989"/>
    </source>
</evidence>
<feature type="transmembrane region" description="Helical" evidence="5">
    <location>
        <begin position="20"/>
        <end position="46"/>
    </location>
</feature>
<evidence type="ECO:0000256" key="5">
    <source>
        <dbReference type="SAM" id="Phobius"/>
    </source>
</evidence>
<evidence type="ECO:0000259" key="6">
    <source>
        <dbReference type="Pfam" id="PF00003"/>
    </source>
</evidence>
<dbReference type="InterPro" id="IPR017978">
    <property type="entry name" value="GPCR_3_C"/>
</dbReference>
<feature type="transmembrane region" description="Helical" evidence="5">
    <location>
        <begin position="58"/>
        <end position="76"/>
    </location>
</feature>
<evidence type="ECO:0000313" key="7">
    <source>
        <dbReference type="EMBL" id="ORX83358.1"/>
    </source>
</evidence>
<reference evidence="7 8" key="2">
    <citation type="submission" date="2016-08" db="EMBL/GenBank/DDBJ databases">
        <title>Pervasive Adenine N6-methylation of Active Genes in Fungi.</title>
        <authorList>
            <consortium name="DOE Joint Genome Institute"/>
            <person name="Mondo S.J."/>
            <person name="Dannebaum R.O."/>
            <person name="Kuo R.C."/>
            <person name="Labutti K."/>
            <person name="Haridas S."/>
            <person name="Kuo A."/>
            <person name="Salamov A."/>
            <person name="Ahrendt S.R."/>
            <person name="Lipzen A."/>
            <person name="Sullivan W."/>
            <person name="Andreopoulos W.B."/>
            <person name="Clum A."/>
            <person name="Lindquist E."/>
            <person name="Daum C."/>
            <person name="Ramamoorthy G.K."/>
            <person name="Gryganskyi A."/>
            <person name="Culley D."/>
            <person name="Magnuson J.K."/>
            <person name="James T.Y."/>
            <person name="O'Malley M.A."/>
            <person name="Stajich J.E."/>
            <person name="Spatafora J.W."/>
            <person name="Visel A."/>
            <person name="Grigoriev I.V."/>
        </authorList>
    </citation>
    <scope>NUCLEOTIDE SEQUENCE [LARGE SCALE GENOMIC DNA]</scope>
    <source>
        <strain evidence="7 8">S4</strain>
    </source>
</reference>
<evidence type="ECO:0000256" key="1">
    <source>
        <dbReference type="ARBA" id="ARBA00004141"/>
    </source>
</evidence>
<dbReference type="EMBL" id="MCFG01000074">
    <property type="protein sequence ID" value="ORX83358.1"/>
    <property type="molecule type" value="Genomic_DNA"/>
</dbReference>
<sequence length="313" mass="37207">MKIDDLTKFYCLSLNTDNTSVGLILCFIIIGISVFILSSLIFLFINKFKPYFSFLDKDFWIILIIGVIMMMFSFFTKIGKPYWFYCHIQSIILSFSLTFYSVPILYKLIISFPKKDNKISKFINKSRKTKYLFFLLFILLDIILNSLMILTPYDIENKMFDNYKNFQICTMKKRFGRLVIYFIFIFKTLIILFIVFLIFLEWNYKPLHNDIRFLIIAIIIWLLTKKDDKKIIYNQELNKYLDIAINNNNNTLNSETSTEKNIGKFSSKSIWKSQFISSLLNYHYKTGLEHNETSKRSNDLSSFYLSNQTSSNI</sequence>
<protein>
    <recommendedName>
        <fullName evidence="6">G-protein coupled receptors family 3 profile domain-containing protein</fullName>
    </recommendedName>
</protein>
<dbReference type="Proteomes" id="UP000193944">
    <property type="component" value="Unassembled WGS sequence"/>
</dbReference>
<feature type="transmembrane region" description="Helical" evidence="5">
    <location>
        <begin position="207"/>
        <end position="224"/>
    </location>
</feature>
<feature type="domain" description="G-protein coupled receptors family 3 profile" evidence="6">
    <location>
        <begin position="21"/>
        <end position="223"/>
    </location>
</feature>
<reference evidence="7 8" key="1">
    <citation type="submission" date="2016-08" db="EMBL/GenBank/DDBJ databases">
        <title>A Parts List for Fungal Cellulosomes Revealed by Comparative Genomics.</title>
        <authorList>
            <consortium name="DOE Joint Genome Institute"/>
            <person name="Haitjema C.H."/>
            <person name="Gilmore S.P."/>
            <person name="Henske J.K."/>
            <person name="Solomon K.V."/>
            <person name="De Groot R."/>
            <person name="Kuo A."/>
            <person name="Mondo S.J."/>
            <person name="Salamov A.A."/>
            <person name="Labutti K."/>
            <person name="Zhao Z."/>
            <person name="Chiniquy J."/>
            <person name="Barry K."/>
            <person name="Brewer H.M."/>
            <person name="Purvine S.O."/>
            <person name="Wright A.T."/>
            <person name="Boxma B."/>
            <person name="Van Alen T."/>
            <person name="Hackstein J.H."/>
            <person name="Baker S.E."/>
            <person name="Grigoriev I.V."/>
            <person name="O'Malley M.A."/>
        </authorList>
    </citation>
    <scope>NUCLEOTIDE SEQUENCE [LARGE SCALE GENOMIC DNA]</scope>
    <source>
        <strain evidence="7 8">S4</strain>
    </source>
</reference>